<dbReference type="Proteomes" id="UP000523362">
    <property type="component" value="Unassembled WGS sequence"/>
</dbReference>
<dbReference type="SMART" id="SM00871">
    <property type="entry name" value="AraC_E_bind"/>
    <property type="match status" value="1"/>
</dbReference>
<accession>A0A7X0X1W0</accession>
<dbReference type="RefSeq" id="WP_075702168.1">
    <property type="nucleotide sequence ID" value="NZ_CP063071.1"/>
</dbReference>
<evidence type="ECO:0000313" key="2">
    <source>
        <dbReference type="EMBL" id="MBC1486081.1"/>
    </source>
</evidence>
<proteinExistence type="predicted"/>
<dbReference type="Pfam" id="PF14526">
    <property type="entry name" value="Cass2"/>
    <property type="match status" value="1"/>
</dbReference>
<dbReference type="EMBL" id="JAARRG010000004">
    <property type="protein sequence ID" value="MBC1486081.1"/>
    <property type="molecule type" value="Genomic_DNA"/>
</dbReference>
<protein>
    <submittedName>
        <fullName evidence="2">AraC family transcriptional regulator</fullName>
    </submittedName>
</protein>
<comment type="caution">
    <text evidence="2">The sequence shown here is derived from an EMBL/GenBank/DDBJ whole genome shotgun (WGS) entry which is preliminary data.</text>
</comment>
<dbReference type="InterPro" id="IPR053182">
    <property type="entry name" value="YobU-like_regulator"/>
</dbReference>
<evidence type="ECO:0000313" key="3">
    <source>
        <dbReference type="Proteomes" id="UP000523362"/>
    </source>
</evidence>
<dbReference type="PANTHER" id="PTHR36444:SF3">
    <property type="entry name" value="TRANSCRIPTIONAL ACTIVATOR, PUTATIVE-RELATED"/>
    <property type="match status" value="1"/>
</dbReference>
<dbReference type="SUPFAM" id="SSF55136">
    <property type="entry name" value="Probable bacterial effector-binding domain"/>
    <property type="match status" value="1"/>
</dbReference>
<dbReference type="PANTHER" id="PTHR36444">
    <property type="entry name" value="TRANSCRIPTIONAL REGULATOR PROTEIN YOBU-RELATED"/>
    <property type="match status" value="1"/>
</dbReference>
<dbReference type="InterPro" id="IPR029441">
    <property type="entry name" value="Cass2"/>
</dbReference>
<name>A0A7X0X1W0_LISSE</name>
<dbReference type="Gene3D" id="3.20.80.10">
    <property type="entry name" value="Regulatory factor, effector binding domain"/>
    <property type="match status" value="1"/>
</dbReference>
<reference evidence="2 3" key="1">
    <citation type="submission" date="2020-03" db="EMBL/GenBank/DDBJ databases">
        <title>Soil Listeria distribution.</title>
        <authorList>
            <person name="Liao J."/>
            <person name="Wiedmann M."/>
        </authorList>
    </citation>
    <scope>NUCLEOTIDE SEQUENCE [LARGE SCALE GENOMIC DNA]</scope>
    <source>
        <strain evidence="2 3">FSL L7-1560</strain>
    </source>
</reference>
<sequence length="164" mass="18821">MEVEIVERNAFSAVGKKRTFSVKNEAQKEKITQFWQESNTNGDTERIAELAEYATIDAMLGICTMSEEQFAKEEMDYYIAIESEQNPPEDMEKITIPASKWAIFKSVGPMPTAIQEVWQYIFGEWLETSNYNHGPGPEIEVYTEGDTLAPDYYSEVWIPVVEKI</sequence>
<feature type="domain" description="AraC effector-binding" evidence="1">
    <location>
        <begin position="1"/>
        <end position="161"/>
    </location>
</feature>
<organism evidence="2 3">
    <name type="scientific">Listeria seeligeri</name>
    <dbReference type="NCBI Taxonomy" id="1640"/>
    <lineage>
        <taxon>Bacteria</taxon>
        <taxon>Bacillati</taxon>
        <taxon>Bacillota</taxon>
        <taxon>Bacilli</taxon>
        <taxon>Bacillales</taxon>
        <taxon>Listeriaceae</taxon>
        <taxon>Listeria</taxon>
    </lineage>
</organism>
<evidence type="ECO:0000259" key="1">
    <source>
        <dbReference type="SMART" id="SM00871"/>
    </source>
</evidence>
<dbReference type="InterPro" id="IPR010499">
    <property type="entry name" value="AraC_E-bd"/>
</dbReference>
<gene>
    <name evidence="2" type="ORF">HB897_07565</name>
</gene>
<dbReference type="InterPro" id="IPR011256">
    <property type="entry name" value="Reg_factor_effector_dom_sf"/>
</dbReference>
<dbReference type="AlphaFoldDB" id="A0A7X0X1W0"/>